<evidence type="ECO:0000259" key="1">
    <source>
        <dbReference type="Pfam" id="PF00717"/>
    </source>
</evidence>
<evidence type="ECO:0000313" key="3">
    <source>
        <dbReference type="Proteomes" id="UP000004725"/>
    </source>
</evidence>
<dbReference type="InterPro" id="IPR036286">
    <property type="entry name" value="LexA/Signal_pep-like_sf"/>
</dbReference>
<dbReference type="Pfam" id="PF00717">
    <property type="entry name" value="Peptidase_S24"/>
    <property type="match status" value="1"/>
</dbReference>
<dbReference type="Gene3D" id="2.10.109.10">
    <property type="entry name" value="Umud Fragment, subunit A"/>
    <property type="match status" value="1"/>
</dbReference>
<dbReference type="AlphaFoldDB" id="A0AA87LNT3"/>
<feature type="domain" description="Peptidase S24/S26A/S26B/S26C" evidence="1">
    <location>
        <begin position="2"/>
        <end position="83"/>
    </location>
</feature>
<dbReference type="SUPFAM" id="SSF51306">
    <property type="entry name" value="LexA/Signal peptidase"/>
    <property type="match status" value="1"/>
</dbReference>
<organism evidence="2 3">
    <name type="scientific">Planococcus antarcticus DSM 14505</name>
    <dbReference type="NCBI Taxonomy" id="1185653"/>
    <lineage>
        <taxon>Bacteria</taxon>
        <taxon>Bacillati</taxon>
        <taxon>Bacillota</taxon>
        <taxon>Bacilli</taxon>
        <taxon>Bacillales</taxon>
        <taxon>Caryophanaceae</taxon>
        <taxon>Planococcus</taxon>
    </lineage>
</organism>
<dbReference type="RefSeq" id="WP_006831289.1">
    <property type="nucleotide sequence ID" value="NZ_AJYB01000080.1"/>
</dbReference>
<protein>
    <submittedName>
        <fullName evidence="2">Peptidase S24/S26A/S26B</fullName>
    </submittedName>
</protein>
<reference evidence="2 3" key="1">
    <citation type="journal article" date="2012" name="J. Bacteriol.">
        <title>Genome Sequence of the Antarctic Psychrophile Bacterium Planococcus antarcticus DSM 14505.</title>
        <authorList>
            <person name="Margolles A."/>
            <person name="Gueimonde M."/>
            <person name="Sanchez B."/>
        </authorList>
    </citation>
    <scope>NUCLEOTIDE SEQUENCE [LARGE SCALE GENOMIC DNA]</scope>
    <source>
        <strain evidence="2 3">DSM 14505</strain>
    </source>
</reference>
<gene>
    <name evidence="2" type="ORF">A1A1_16705</name>
</gene>
<evidence type="ECO:0000313" key="2">
    <source>
        <dbReference type="EMBL" id="EIM05323.1"/>
    </source>
</evidence>
<sequence length="108" mass="11619">MKKLFALEVTESNMQGILPGDEITVDGNATPRGNGQDIGVFLIDGQNYISRFTRFGNQIIMLQDNGRIQVVRSVNVDVIGKVVGGSIEMNIKKAPVTAGAHDAISLYA</sequence>
<comment type="caution">
    <text evidence="2">The sequence shown here is derived from an EMBL/GenBank/DDBJ whole genome shotgun (WGS) entry which is preliminary data.</text>
</comment>
<accession>A0AA87LNT3</accession>
<dbReference type="InterPro" id="IPR015927">
    <property type="entry name" value="Peptidase_S24_S26A/B/C"/>
</dbReference>
<proteinExistence type="predicted"/>
<name>A0AA87LNT3_9BACL</name>
<dbReference type="EMBL" id="AJYB01000080">
    <property type="protein sequence ID" value="EIM05323.1"/>
    <property type="molecule type" value="Genomic_DNA"/>
</dbReference>
<dbReference type="Proteomes" id="UP000004725">
    <property type="component" value="Unassembled WGS sequence"/>
</dbReference>